<dbReference type="GO" id="GO:0005874">
    <property type="term" value="C:microtubule"/>
    <property type="evidence" value="ECO:0007669"/>
    <property type="project" value="UniProtKB-KW"/>
</dbReference>
<evidence type="ECO:0000256" key="1">
    <source>
        <dbReference type="ARBA" id="ARBA00004186"/>
    </source>
</evidence>
<keyword evidence="4" id="KW-0132">Cell division</keyword>
<keyword evidence="13" id="KW-1185">Reference proteome</keyword>
<dbReference type="GO" id="GO:0051301">
    <property type="term" value="P:cell division"/>
    <property type="evidence" value="ECO:0007669"/>
    <property type="project" value="UniProtKB-KW"/>
</dbReference>
<keyword evidence="7 10" id="KW-0175">Coiled coil</keyword>
<evidence type="ECO:0000259" key="11">
    <source>
        <dbReference type="Pfam" id="PF14932"/>
    </source>
</evidence>
<dbReference type="EMBL" id="JAODUP010000266">
    <property type="protein sequence ID" value="KAK2154529.1"/>
    <property type="molecule type" value="Genomic_DNA"/>
</dbReference>
<evidence type="ECO:0000256" key="10">
    <source>
        <dbReference type="SAM" id="Coils"/>
    </source>
</evidence>
<evidence type="ECO:0000256" key="9">
    <source>
        <dbReference type="ARBA" id="ARBA00023306"/>
    </source>
</evidence>
<dbReference type="GO" id="GO:0051225">
    <property type="term" value="P:spindle assembly"/>
    <property type="evidence" value="ECO:0007669"/>
    <property type="project" value="InterPro"/>
</dbReference>
<gene>
    <name evidence="12" type="ORF">LSH36_266g02042</name>
</gene>
<evidence type="ECO:0000313" key="12">
    <source>
        <dbReference type="EMBL" id="KAK2154529.1"/>
    </source>
</evidence>
<sequence length="582" mass="66983">MSGKKFVEALSRLGYPGASELDGDSFDWIFEFDPVLPFLDWFCEGVQANNRLDPKDIEEFIALEQSDEGILEGEQLDEALQCFTKNEEEMTEDQLRQEIEQLENDLQKYQLRRDLLMQQRKSLSEHKTDMGNRLSKLQHLESAAKAQCMLQLDKSSVANAKMNAALNNVVLGASELNKLYQESKPELDDVMSEANTPIFFSQIGLEDFFKMEEKFTTELTAFTKKRFFEGIAEMAGAGEGSRYPKNEALRVNALVEEKTTKITCDFTEMKIQQLKEKPYPMDSTGLSNHLKDAQITLAVLRQHLMALGEDEIPSLIKDSAKLQVACILRGNYDLKIARQNYFMDNQEQIIEQLLIQKARYEFLTMGFELESRAHRNTCRLLKAVKTLLQDAARLQKERMRMLKDPLLSSNLNERSTLDSRDKFFSRLHQLLDEGECTNQPQLFITYQQLVSNSEKLNNHLAFLRSSSSTANNSQEDRIRMLEKSLVSCEASLYSGSNTLSSKPRLSPEPVIDLILQLDGMLKRLESSMLDIVKDVEQKKKSLRRDTLLLTERELFVYFFNDPDRLRRVINDVSNRLESHLVK</sequence>
<keyword evidence="5" id="KW-0493">Microtubule</keyword>
<dbReference type="Pfam" id="PF14932">
    <property type="entry name" value="HAUS-augmin3"/>
    <property type="match status" value="1"/>
</dbReference>
<dbReference type="InterPro" id="IPR026206">
    <property type="entry name" value="HAUS3"/>
</dbReference>
<evidence type="ECO:0000256" key="8">
    <source>
        <dbReference type="ARBA" id="ARBA00023212"/>
    </source>
</evidence>
<evidence type="ECO:0000256" key="5">
    <source>
        <dbReference type="ARBA" id="ARBA00022701"/>
    </source>
</evidence>
<keyword evidence="8" id="KW-0206">Cytoskeleton</keyword>
<dbReference type="Proteomes" id="UP001208570">
    <property type="component" value="Unassembled WGS sequence"/>
</dbReference>
<protein>
    <recommendedName>
        <fullName evidence="11">HAUS augmin-like complex subunit 3 N-terminal domain-containing protein</fullName>
    </recommendedName>
</protein>
<dbReference type="PANTHER" id="PTHR19378:SF0">
    <property type="entry name" value="HAUS AUGMIN-LIKE COMPLEX SUBUNIT 3"/>
    <property type="match status" value="1"/>
</dbReference>
<comment type="subcellular location">
    <subcellularLocation>
        <location evidence="1">Cytoplasm</location>
        <location evidence="1">Cytoskeleton</location>
        <location evidence="1">Spindle</location>
    </subcellularLocation>
</comment>
<dbReference type="GO" id="GO:0070652">
    <property type="term" value="C:HAUS complex"/>
    <property type="evidence" value="ECO:0007669"/>
    <property type="project" value="InterPro"/>
</dbReference>
<keyword evidence="3" id="KW-0963">Cytoplasm</keyword>
<proteinExistence type="inferred from homology"/>
<dbReference type="AlphaFoldDB" id="A0AAD9JK54"/>
<dbReference type="PRINTS" id="PR02089">
    <property type="entry name" value="HAUSAUGMINL3"/>
</dbReference>
<dbReference type="PANTHER" id="PTHR19378">
    <property type="entry name" value="GOLGIN- RELATED"/>
    <property type="match status" value="1"/>
</dbReference>
<evidence type="ECO:0000256" key="6">
    <source>
        <dbReference type="ARBA" id="ARBA00022776"/>
    </source>
</evidence>
<dbReference type="GO" id="GO:0072686">
    <property type="term" value="C:mitotic spindle"/>
    <property type="evidence" value="ECO:0007669"/>
    <property type="project" value="TreeGrafter"/>
</dbReference>
<keyword evidence="9" id="KW-0131">Cell cycle</keyword>
<evidence type="ECO:0000256" key="7">
    <source>
        <dbReference type="ARBA" id="ARBA00023054"/>
    </source>
</evidence>
<organism evidence="12 13">
    <name type="scientific">Paralvinella palmiformis</name>
    <dbReference type="NCBI Taxonomy" id="53620"/>
    <lineage>
        <taxon>Eukaryota</taxon>
        <taxon>Metazoa</taxon>
        <taxon>Spiralia</taxon>
        <taxon>Lophotrochozoa</taxon>
        <taxon>Annelida</taxon>
        <taxon>Polychaeta</taxon>
        <taxon>Sedentaria</taxon>
        <taxon>Canalipalpata</taxon>
        <taxon>Terebellida</taxon>
        <taxon>Terebelliformia</taxon>
        <taxon>Alvinellidae</taxon>
        <taxon>Paralvinella</taxon>
    </lineage>
</organism>
<dbReference type="InterPro" id="IPR032733">
    <property type="entry name" value="HAUS3_N"/>
</dbReference>
<comment type="similarity">
    <text evidence="2">Belongs to the HAUS3 family.</text>
</comment>
<evidence type="ECO:0000256" key="3">
    <source>
        <dbReference type="ARBA" id="ARBA00022490"/>
    </source>
</evidence>
<feature type="coiled-coil region" evidence="10">
    <location>
        <begin position="85"/>
        <end position="126"/>
    </location>
</feature>
<dbReference type="GO" id="GO:0005815">
    <property type="term" value="C:microtubule organizing center"/>
    <property type="evidence" value="ECO:0007669"/>
    <property type="project" value="TreeGrafter"/>
</dbReference>
<comment type="caution">
    <text evidence="12">The sequence shown here is derived from an EMBL/GenBank/DDBJ whole genome shotgun (WGS) entry which is preliminary data.</text>
</comment>
<dbReference type="GO" id="GO:0031023">
    <property type="term" value="P:microtubule organizing center organization"/>
    <property type="evidence" value="ECO:0007669"/>
    <property type="project" value="TreeGrafter"/>
</dbReference>
<keyword evidence="6" id="KW-0498">Mitosis</keyword>
<evidence type="ECO:0000313" key="13">
    <source>
        <dbReference type="Proteomes" id="UP001208570"/>
    </source>
</evidence>
<accession>A0AAD9JK54</accession>
<evidence type="ECO:0000256" key="2">
    <source>
        <dbReference type="ARBA" id="ARBA00009645"/>
    </source>
</evidence>
<feature type="domain" description="HAUS augmin-like complex subunit 3 N-terminal" evidence="11">
    <location>
        <begin position="28"/>
        <end position="239"/>
    </location>
</feature>
<evidence type="ECO:0000256" key="4">
    <source>
        <dbReference type="ARBA" id="ARBA00022618"/>
    </source>
</evidence>
<name>A0AAD9JK54_9ANNE</name>
<reference evidence="12" key="1">
    <citation type="journal article" date="2023" name="Mol. Biol. Evol.">
        <title>Third-Generation Sequencing Reveals the Adaptive Role of the Epigenome in Three Deep-Sea Polychaetes.</title>
        <authorList>
            <person name="Perez M."/>
            <person name="Aroh O."/>
            <person name="Sun Y."/>
            <person name="Lan Y."/>
            <person name="Juniper S.K."/>
            <person name="Young C.R."/>
            <person name="Angers B."/>
            <person name="Qian P.Y."/>
        </authorList>
    </citation>
    <scope>NUCLEOTIDE SEQUENCE</scope>
    <source>
        <strain evidence="12">P08H-3</strain>
    </source>
</reference>